<dbReference type="InterPro" id="IPR052925">
    <property type="entry name" value="Phage_Integrase-like_Recomb"/>
</dbReference>
<dbReference type="Proteomes" id="UP000433483">
    <property type="component" value="Unassembled WGS sequence"/>
</dbReference>
<dbReference type="InterPro" id="IPR013762">
    <property type="entry name" value="Integrase-like_cat_sf"/>
</dbReference>
<dbReference type="GO" id="GO:0006310">
    <property type="term" value="P:DNA recombination"/>
    <property type="evidence" value="ECO:0007669"/>
    <property type="project" value="UniProtKB-KW"/>
</dbReference>
<evidence type="ECO:0000256" key="2">
    <source>
        <dbReference type="ARBA" id="ARBA00023172"/>
    </source>
</evidence>
<dbReference type="Gene3D" id="1.10.150.130">
    <property type="match status" value="1"/>
</dbReference>
<dbReference type="OrthoDB" id="5948016at2759"/>
<keyword evidence="2" id="KW-0233">DNA recombination</keyword>
<protein>
    <recommendedName>
        <fullName evidence="5">Tyr recombinase domain-containing protein</fullName>
    </recommendedName>
</protein>
<evidence type="ECO:0000313" key="4">
    <source>
        <dbReference type="Proteomes" id="UP000433483"/>
    </source>
</evidence>
<dbReference type="EMBL" id="QXGB01000389">
    <property type="protein sequence ID" value="KAE9216861.1"/>
    <property type="molecule type" value="Genomic_DNA"/>
</dbReference>
<evidence type="ECO:0008006" key="5">
    <source>
        <dbReference type="Google" id="ProtNLM"/>
    </source>
</evidence>
<dbReference type="PANTHER" id="PTHR34605">
    <property type="entry name" value="PHAGE_INTEGRASE DOMAIN-CONTAINING PROTEIN"/>
    <property type="match status" value="1"/>
</dbReference>
<organism evidence="3 4">
    <name type="scientific">Phytophthora fragariae</name>
    <dbReference type="NCBI Taxonomy" id="53985"/>
    <lineage>
        <taxon>Eukaryota</taxon>
        <taxon>Sar</taxon>
        <taxon>Stramenopiles</taxon>
        <taxon>Oomycota</taxon>
        <taxon>Peronosporomycetes</taxon>
        <taxon>Peronosporales</taxon>
        <taxon>Peronosporaceae</taxon>
        <taxon>Phytophthora</taxon>
    </lineage>
</organism>
<gene>
    <name evidence="3" type="ORF">PF005_g8887</name>
</gene>
<dbReference type="GO" id="GO:0003677">
    <property type="term" value="F:DNA binding"/>
    <property type="evidence" value="ECO:0007669"/>
    <property type="project" value="UniProtKB-KW"/>
</dbReference>
<dbReference type="Gene3D" id="1.10.443.10">
    <property type="entry name" value="Intergrase catalytic core"/>
    <property type="match status" value="1"/>
</dbReference>
<accession>A0A6A3YDH2</accession>
<dbReference type="SUPFAM" id="SSF56349">
    <property type="entry name" value="DNA breaking-rejoining enzymes"/>
    <property type="match status" value="1"/>
</dbReference>
<name>A0A6A3YDH2_9STRA</name>
<reference evidence="3 4" key="1">
    <citation type="submission" date="2018-08" db="EMBL/GenBank/DDBJ databases">
        <title>Genomic investigation of the strawberry pathogen Phytophthora fragariae indicates pathogenicity is determined by transcriptional variation in three key races.</title>
        <authorList>
            <person name="Adams T.M."/>
            <person name="Armitage A.D."/>
            <person name="Sobczyk M.K."/>
            <person name="Bates H.J."/>
            <person name="Dunwell J.M."/>
            <person name="Nellist C.F."/>
            <person name="Harrison R.J."/>
        </authorList>
    </citation>
    <scope>NUCLEOTIDE SEQUENCE [LARGE SCALE GENOMIC DNA]</scope>
    <source>
        <strain evidence="3 4">NOV-27</strain>
    </source>
</reference>
<dbReference type="GO" id="GO:0015074">
    <property type="term" value="P:DNA integration"/>
    <property type="evidence" value="ECO:0007669"/>
    <property type="project" value="InterPro"/>
</dbReference>
<dbReference type="PANTHER" id="PTHR34605:SF3">
    <property type="entry name" value="P CELL-TYPE AGGLUTINATION PROTEIN MAP4-LIKE-RELATED"/>
    <property type="match status" value="1"/>
</dbReference>
<dbReference type="InterPro" id="IPR010998">
    <property type="entry name" value="Integrase_recombinase_N"/>
</dbReference>
<dbReference type="SUPFAM" id="SSF47823">
    <property type="entry name" value="lambda integrase-like, N-terminal domain"/>
    <property type="match status" value="1"/>
</dbReference>
<keyword evidence="4" id="KW-1185">Reference proteome</keyword>
<evidence type="ECO:0000313" key="3">
    <source>
        <dbReference type="EMBL" id="KAE9216861.1"/>
    </source>
</evidence>
<comment type="caution">
    <text evidence="3">The sequence shown here is derived from an EMBL/GenBank/DDBJ whole genome shotgun (WGS) entry which is preliminary data.</text>
</comment>
<dbReference type="InterPro" id="IPR011010">
    <property type="entry name" value="DNA_brk_join_enz"/>
</dbReference>
<dbReference type="AlphaFoldDB" id="A0A6A3YDH2"/>
<sequence>MAGDVASAFRNISIHSNSVYLFAGHIEEDDVIVIELAAPFGWTGSPGFYEIAGGAVAYVHGSHTTDEFPDGIPDSGYSRSGRHLAAYLRAHSVADSTVDQYRRALTKWTTWTTRHGIPPTLAGKPLAVQVQHISDFILHGFQYGFGSGGPIRSDSIMAVPLGVRHFFAASGHDFPISHPHICMLLKGISRLDSPPRRKAPVSIDLLEVCFRSLAMTEPFEQALCGVMCLAFFFLLRRSEIVAIAGGSFKWFAVRAQDIAVLDEEGRPTLAPSKVQSVCMRLTGSKTNQDGSPTTRMLSRSGHPFLCPVFGALILLQVRKNLPADIPAAVYLDRRGKPACVGTADVAEAIKRAAVSTGQDPRCFSSHSLRAGGATHMYRAGTDALTIQFHGRWVSDAFKTYTRLCKESVASLAESMCRSTG</sequence>
<evidence type="ECO:0000256" key="1">
    <source>
        <dbReference type="ARBA" id="ARBA00023125"/>
    </source>
</evidence>
<keyword evidence="1" id="KW-0238">DNA-binding</keyword>
<proteinExistence type="predicted"/>